<keyword evidence="15" id="KW-1185">Reference proteome</keyword>
<dbReference type="AlphaFoldDB" id="A0A239LJT4"/>
<keyword evidence="10 11" id="KW-0472">Membrane</keyword>
<evidence type="ECO:0000256" key="6">
    <source>
        <dbReference type="ARBA" id="ARBA00022692"/>
    </source>
</evidence>
<dbReference type="PROSITE" id="PS50885">
    <property type="entry name" value="HAMP"/>
    <property type="match status" value="1"/>
</dbReference>
<dbReference type="Pfam" id="PF02518">
    <property type="entry name" value="HATPase_c"/>
    <property type="match status" value="1"/>
</dbReference>
<evidence type="ECO:0000313" key="14">
    <source>
        <dbReference type="EMBL" id="SNT30937.1"/>
    </source>
</evidence>
<dbReference type="Gene3D" id="1.10.287.130">
    <property type="match status" value="1"/>
</dbReference>
<keyword evidence="7 14" id="KW-0418">Kinase</keyword>
<keyword evidence="4" id="KW-0597">Phosphoprotein</keyword>
<dbReference type="CDD" id="cd00082">
    <property type="entry name" value="HisKA"/>
    <property type="match status" value="1"/>
</dbReference>
<organism evidence="14 15">
    <name type="scientific">Streptosporangium subroseum</name>
    <dbReference type="NCBI Taxonomy" id="106412"/>
    <lineage>
        <taxon>Bacteria</taxon>
        <taxon>Bacillati</taxon>
        <taxon>Actinomycetota</taxon>
        <taxon>Actinomycetes</taxon>
        <taxon>Streptosporangiales</taxon>
        <taxon>Streptosporangiaceae</taxon>
        <taxon>Streptosporangium</taxon>
    </lineage>
</organism>
<keyword evidence="9" id="KW-0902">Two-component regulatory system</keyword>
<evidence type="ECO:0000259" key="12">
    <source>
        <dbReference type="PROSITE" id="PS50109"/>
    </source>
</evidence>
<dbReference type="SMART" id="SM00387">
    <property type="entry name" value="HATPase_c"/>
    <property type="match status" value="1"/>
</dbReference>
<dbReference type="InterPro" id="IPR004358">
    <property type="entry name" value="Sig_transdc_His_kin-like_C"/>
</dbReference>
<name>A0A239LJT4_9ACTN</name>
<dbReference type="SMART" id="SM00388">
    <property type="entry name" value="HisKA"/>
    <property type="match status" value="1"/>
</dbReference>
<keyword evidence="8 11" id="KW-1133">Transmembrane helix</keyword>
<evidence type="ECO:0000256" key="4">
    <source>
        <dbReference type="ARBA" id="ARBA00022553"/>
    </source>
</evidence>
<evidence type="ECO:0000256" key="2">
    <source>
        <dbReference type="ARBA" id="ARBA00004236"/>
    </source>
</evidence>
<feature type="domain" description="Histidine kinase" evidence="12">
    <location>
        <begin position="218"/>
        <end position="424"/>
    </location>
</feature>
<evidence type="ECO:0000256" key="5">
    <source>
        <dbReference type="ARBA" id="ARBA00022679"/>
    </source>
</evidence>
<dbReference type="PANTHER" id="PTHR45436">
    <property type="entry name" value="SENSOR HISTIDINE KINASE YKOH"/>
    <property type="match status" value="1"/>
</dbReference>
<dbReference type="EC" id="2.7.13.3" evidence="3"/>
<evidence type="ECO:0000256" key="7">
    <source>
        <dbReference type="ARBA" id="ARBA00022777"/>
    </source>
</evidence>
<dbReference type="InterPro" id="IPR036890">
    <property type="entry name" value="HATPase_C_sf"/>
</dbReference>
<comment type="subcellular location">
    <subcellularLocation>
        <location evidence="2">Cell membrane</location>
    </subcellularLocation>
</comment>
<dbReference type="GO" id="GO:0005886">
    <property type="term" value="C:plasma membrane"/>
    <property type="evidence" value="ECO:0007669"/>
    <property type="project" value="UniProtKB-SubCell"/>
</dbReference>
<gene>
    <name evidence="14" type="ORF">SAMN05216276_103388</name>
</gene>
<keyword evidence="5" id="KW-0808">Transferase</keyword>
<dbReference type="PRINTS" id="PR00344">
    <property type="entry name" value="BCTRLSENSOR"/>
</dbReference>
<evidence type="ECO:0000256" key="9">
    <source>
        <dbReference type="ARBA" id="ARBA00023012"/>
    </source>
</evidence>
<reference evidence="14 15" key="1">
    <citation type="submission" date="2017-06" db="EMBL/GenBank/DDBJ databases">
        <authorList>
            <person name="Kim H.J."/>
            <person name="Triplett B.A."/>
        </authorList>
    </citation>
    <scope>NUCLEOTIDE SEQUENCE [LARGE SCALE GENOMIC DNA]</scope>
    <source>
        <strain evidence="14 15">CGMCC 4.2132</strain>
    </source>
</reference>
<evidence type="ECO:0000256" key="1">
    <source>
        <dbReference type="ARBA" id="ARBA00000085"/>
    </source>
</evidence>
<protein>
    <recommendedName>
        <fullName evidence="3">histidine kinase</fullName>
        <ecNumber evidence="3">2.7.13.3</ecNumber>
    </recommendedName>
</protein>
<evidence type="ECO:0000256" key="11">
    <source>
        <dbReference type="SAM" id="Phobius"/>
    </source>
</evidence>
<dbReference type="PANTHER" id="PTHR45436:SF5">
    <property type="entry name" value="SENSOR HISTIDINE KINASE TRCS"/>
    <property type="match status" value="1"/>
</dbReference>
<evidence type="ECO:0000256" key="10">
    <source>
        <dbReference type="ARBA" id="ARBA00023136"/>
    </source>
</evidence>
<dbReference type="InterPro" id="IPR005467">
    <property type="entry name" value="His_kinase_dom"/>
</dbReference>
<keyword evidence="6 11" id="KW-0812">Transmembrane</keyword>
<feature type="transmembrane region" description="Helical" evidence="11">
    <location>
        <begin position="132"/>
        <end position="155"/>
    </location>
</feature>
<dbReference type="Pfam" id="PF00512">
    <property type="entry name" value="HisKA"/>
    <property type="match status" value="1"/>
</dbReference>
<feature type="domain" description="HAMP" evidence="13">
    <location>
        <begin position="156"/>
        <end position="210"/>
    </location>
</feature>
<dbReference type="Proteomes" id="UP000198282">
    <property type="component" value="Unassembled WGS sequence"/>
</dbReference>
<dbReference type="SUPFAM" id="SSF55874">
    <property type="entry name" value="ATPase domain of HSP90 chaperone/DNA topoisomerase II/histidine kinase"/>
    <property type="match status" value="1"/>
</dbReference>
<dbReference type="EMBL" id="FZOD01000033">
    <property type="protein sequence ID" value="SNT30937.1"/>
    <property type="molecule type" value="Genomic_DNA"/>
</dbReference>
<dbReference type="InterPro" id="IPR003661">
    <property type="entry name" value="HisK_dim/P_dom"/>
</dbReference>
<evidence type="ECO:0000313" key="15">
    <source>
        <dbReference type="Proteomes" id="UP000198282"/>
    </source>
</evidence>
<dbReference type="SUPFAM" id="SSF47384">
    <property type="entry name" value="Homodimeric domain of signal transducing histidine kinase"/>
    <property type="match status" value="1"/>
</dbReference>
<dbReference type="InterPro" id="IPR050428">
    <property type="entry name" value="TCS_sensor_his_kinase"/>
</dbReference>
<accession>A0A239LJT4</accession>
<dbReference type="GO" id="GO:0000155">
    <property type="term" value="F:phosphorelay sensor kinase activity"/>
    <property type="evidence" value="ECO:0007669"/>
    <property type="project" value="InterPro"/>
</dbReference>
<evidence type="ECO:0000256" key="8">
    <source>
        <dbReference type="ARBA" id="ARBA00022989"/>
    </source>
</evidence>
<dbReference type="InterPro" id="IPR036097">
    <property type="entry name" value="HisK_dim/P_sf"/>
</dbReference>
<dbReference type="InterPro" id="IPR003660">
    <property type="entry name" value="HAMP_dom"/>
</dbReference>
<evidence type="ECO:0000259" key="13">
    <source>
        <dbReference type="PROSITE" id="PS50885"/>
    </source>
</evidence>
<dbReference type="InterPro" id="IPR003594">
    <property type="entry name" value="HATPase_dom"/>
</dbReference>
<evidence type="ECO:0000256" key="3">
    <source>
        <dbReference type="ARBA" id="ARBA00012438"/>
    </source>
</evidence>
<comment type="catalytic activity">
    <reaction evidence="1">
        <text>ATP + protein L-histidine = ADP + protein N-phospho-L-histidine.</text>
        <dbReference type="EC" id="2.7.13.3"/>
    </reaction>
</comment>
<dbReference type="PROSITE" id="PS50109">
    <property type="entry name" value="HIS_KIN"/>
    <property type="match status" value="1"/>
</dbReference>
<dbReference type="Gene3D" id="3.30.565.10">
    <property type="entry name" value="Histidine kinase-like ATPase, C-terminal domain"/>
    <property type="match status" value="1"/>
</dbReference>
<proteinExistence type="predicted"/>
<sequence length="437" mass="47700">MFIGVSVLFLLFTGDKGADAAQARVTGAWDRMVPLIRQGYLPSVLPAGKDMAIQILDTHGRMVAATPQLVGKPPMATFRSTNSDVHAVRVLCPPTGLKGCMTVASYKVYQPDGPWLLYVAVPMVPWYGGATALFFAIGMSLLMTAMVAAGTFLLVNKDMTAVDAIRTELAEITATALDRRVPVAGDNQEEIKLLAETVNDTLDRLECAYRQLRQFTSDASHDLRSPLTAMRAQLEEALMHPQDTDWPKMTAAVLAGADRLQAIVTDLLTLARLDSRAPLNLSIIDLDELVGTELDRRTYRMTIVKDLQQNVFICCDRLRITRLLVNLLDNAERHATSQITVSVRADGPTATLEVLDDGAGIAVEHREMVFDRFTRLDASRNRDAGGTGLGLAIAREIAEAHLGTLTIQDSERGARFVLRLPLCEPSPVGDRSSHHAS</sequence>